<evidence type="ECO:0000313" key="2">
    <source>
        <dbReference type="EMBL" id="QCT07676.1"/>
    </source>
</evidence>
<dbReference type="KEGG" id="ruj:E5Z56_10050"/>
<dbReference type="EMBL" id="CP039381">
    <property type="protein sequence ID" value="QCT07676.1"/>
    <property type="molecule type" value="Genomic_DNA"/>
</dbReference>
<keyword evidence="1" id="KW-1133">Transmembrane helix</keyword>
<gene>
    <name evidence="2" type="ORF">E5Z56_10050</name>
</gene>
<reference evidence="2 3" key="1">
    <citation type="submission" date="2019-04" db="EMBL/GenBank/DDBJ databases">
        <authorList>
            <person name="Embree M."/>
            <person name="Gaffney J.R."/>
        </authorList>
    </citation>
    <scope>NUCLEOTIDE SEQUENCE [LARGE SCALE GENOMIC DNA]</scope>
    <source>
        <strain evidence="2 3">JE7A12</strain>
    </source>
</reference>
<dbReference type="NCBIfam" id="TIGR01167">
    <property type="entry name" value="LPXTG_anchor"/>
    <property type="match status" value="1"/>
</dbReference>
<proteinExistence type="predicted"/>
<keyword evidence="3" id="KW-1185">Reference proteome</keyword>
<keyword evidence="1" id="KW-0812">Transmembrane</keyword>
<organism evidence="2 3">
    <name type="scientific">Ruminococcus bovis</name>
    <dbReference type="NCBI Taxonomy" id="2564099"/>
    <lineage>
        <taxon>Bacteria</taxon>
        <taxon>Bacillati</taxon>
        <taxon>Bacillota</taxon>
        <taxon>Clostridia</taxon>
        <taxon>Eubacteriales</taxon>
        <taxon>Oscillospiraceae</taxon>
        <taxon>Ruminococcus</taxon>
    </lineage>
</organism>
<dbReference type="AlphaFoldDB" id="A0A4P8XWZ1"/>
<sequence length="50" mass="5262">MYEQTINIKNELPKTGSSGNYLLSLEIISLIAVAAVASGLISDGIIILVD</sequence>
<evidence type="ECO:0000256" key="1">
    <source>
        <dbReference type="SAM" id="Phobius"/>
    </source>
</evidence>
<accession>A0A4P8XWZ1</accession>
<dbReference type="Proteomes" id="UP000301475">
    <property type="component" value="Chromosome"/>
</dbReference>
<feature type="transmembrane region" description="Helical" evidence="1">
    <location>
        <begin position="27"/>
        <end position="49"/>
    </location>
</feature>
<keyword evidence="1" id="KW-0472">Membrane</keyword>
<evidence type="ECO:0000313" key="3">
    <source>
        <dbReference type="Proteomes" id="UP000301475"/>
    </source>
</evidence>
<protein>
    <submittedName>
        <fullName evidence="2">LPXTG cell wall anchor domain-containing protein</fullName>
    </submittedName>
</protein>
<name>A0A4P8XWZ1_9FIRM</name>